<dbReference type="AlphaFoldDB" id="A0A3D8VJF4"/>
<sequence length="176" mass="20014">MLVNIPCLDALLDRHADPLGAAFNAYRNHAYRVVNFHCLLGGEDIDLEKLSIAAAYHDLGIWSAGTFDYLAPSIAMANAYLEDIGRTEWSGEISAMIDHHHKLTPCDPRERASVETFRRADWVDVSRGHLRFGLKRRVVASVMDMFPGFGFHRLLLKLSLKRMLTHPFSPLPMLRW</sequence>
<name>A0A3D8VJF4_9GAMM</name>
<gene>
    <name evidence="1" type="ORF">DX912_03440</name>
</gene>
<organism evidence="1 2">
    <name type="scientific">Lysobacter soli</name>
    <dbReference type="NCBI Taxonomy" id="453783"/>
    <lineage>
        <taxon>Bacteria</taxon>
        <taxon>Pseudomonadati</taxon>
        <taxon>Pseudomonadota</taxon>
        <taxon>Gammaproteobacteria</taxon>
        <taxon>Lysobacterales</taxon>
        <taxon>Lysobacteraceae</taxon>
        <taxon>Lysobacter</taxon>
    </lineage>
</organism>
<reference evidence="1 2" key="1">
    <citation type="submission" date="2018-08" db="EMBL/GenBank/DDBJ databases">
        <title>Lysobacter soli KCTC 22011, whole genome shotgun sequence.</title>
        <authorList>
            <person name="Zhang X."/>
            <person name="Feng G."/>
            <person name="Zhu H."/>
        </authorList>
    </citation>
    <scope>NUCLEOTIDE SEQUENCE [LARGE SCALE GENOMIC DNA]</scope>
    <source>
        <strain evidence="1 2">KCTC 22011</strain>
    </source>
</reference>
<evidence type="ECO:0000313" key="1">
    <source>
        <dbReference type="EMBL" id="RDY68958.1"/>
    </source>
</evidence>
<evidence type="ECO:0000313" key="2">
    <source>
        <dbReference type="Proteomes" id="UP000256829"/>
    </source>
</evidence>
<proteinExistence type="predicted"/>
<dbReference type="SUPFAM" id="SSF109604">
    <property type="entry name" value="HD-domain/PDEase-like"/>
    <property type="match status" value="1"/>
</dbReference>
<evidence type="ECO:0008006" key="3">
    <source>
        <dbReference type="Google" id="ProtNLM"/>
    </source>
</evidence>
<keyword evidence="2" id="KW-1185">Reference proteome</keyword>
<accession>A0A3D8VJF4</accession>
<dbReference type="Proteomes" id="UP000256829">
    <property type="component" value="Unassembled WGS sequence"/>
</dbReference>
<dbReference type="Gene3D" id="1.10.3210.10">
    <property type="entry name" value="Hypothetical protein af1432"/>
    <property type="match status" value="1"/>
</dbReference>
<protein>
    <recommendedName>
        <fullName evidence="3">HD domain-containing protein</fullName>
    </recommendedName>
</protein>
<dbReference type="EMBL" id="QTJR01000002">
    <property type="protein sequence ID" value="RDY68958.1"/>
    <property type="molecule type" value="Genomic_DNA"/>
</dbReference>
<comment type="caution">
    <text evidence="1">The sequence shown here is derived from an EMBL/GenBank/DDBJ whole genome shotgun (WGS) entry which is preliminary data.</text>
</comment>